<dbReference type="GO" id="GO:0000166">
    <property type="term" value="F:nucleotide binding"/>
    <property type="evidence" value="ECO:0007669"/>
    <property type="project" value="InterPro"/>
</dbReference>
<accession>E7CH33</accession>
<dbReference type="PROSITE" id="PS00116">
    <property type="entry name" value="DNA_POLYMERASE_B"/>
    <property type="match status" value="1"/>
</dbReference>
<dbReference type="InterPro" id="IPR043502">
    <property type="entry name" value="DNA/RNA_pol_sf"/>
</dbReference>
<evidence type="ECO:0000256" key="5">
    <source>
        <dbReference type="ARBA" id="ARBA00022679"/>
    </source>
</evidence>
<dbReference type="InterPro" id="IPR004868">
    <property type="entry name" value="DNA-dir_DNA_pol_B_mt/vir"/>
</dbReference>
<evidence type="ECO:0000256" key="9">
    <source>
        <dbReference type="ARBA" id="ARBA00023109"/>
    </source>
</evidence>
<name>E7CH33_9ADEN</name>
<dbReference type="KEGG" id="vg:10100721"/>
<evidence type="ECO:0000313" key="17">
    <source>
        <dbReference type="Proteomes" id="UP000136399"/>
    </source>
</evidence>
<evidence type="ECO:0000256" key="10">
    <source>
        <dbReference type="ARBA" id="ARBA00023125"/>
    </source>
</evidence>
<evidence type="ECO:0000313" key="16">
    <source>
        <dbReference type="EMBL" id="ADR77834.1"/>
    </source>
</evidence>
<dbReference type="RefSeq" id="YP_004123738.1">
    <property type="nucleotide sequence ID" value="NC_014899.1"/>
</dbReference>
<evidence type="ECO:0000256" key="8">
    <source>
        <dbReference type="ARBA" id="ARBA00022932"/>
    </source>
</evidence>
<feature type="compositionally biased region" description="Acidic residues" evidence="14">
    <location>
        <begin position="410"/>
        <end position="421"/>
    </location>
</feature>
<feature type="domain" description="DNA-directed DNA polymerase family B mitochondria/virus" evidence="15">
    <location>
        <begin position="469"/>
        <end position="936"/>
    </location>
</feature>
<dbReference type="SUPFAM" id="SSF56672">
    <property type="entry name" value="DNA/RNA polymerases"/>
    <property type="match status" value="1"/>
</dbReference>
<evidence type="ECO:0000259" key="15">
    <source>
        <dbReference type="Pfam" id="PF03175"/>
    </source>
</evidence>
<comment type="similarity">
    <text evidence="3 13">Belongs to the DNA polymerase type-B family.</text>
</comment>
<evidence type="ECO:0000256" key="12">
    <source>
        <dbReference type="ARBA" id="ARBA00049244"/>
    </source>
</evidence>
<feature type="compositionally biased region" description="Low complexity" evidence="14">
    <location>
        <begin position="32"/>
        <end position="54"/>
    </location>
</feature>
<comment type="function">
    <text evidence="1">Eukaryotic-type DNA polymerase involved in viral genomic replication. DNA synthesis is protein primed, and acts in a strand displacement replication. Assembles in complex with viral pTP, DBP, host NFIA and host POU2F1/OCT1 on viral origin of replication. The polymerase covalently transfers dCMP onto pTP, thereby initiating complementary strand synthesis.</text>
</comment>
<dbReference type="InterPro" id="IPR017964">
    <property type="entry name" value="DNA-dir_DNA_pol_B_CS"/>
</dbReference>
<dbReference type="EMBL" id="HM049560">
    <property type="protein sequence ID" value="ADR77834.1"/>
    <property type="molecule type" value="Genomic_DNA"/>
</dbReference>
<organism evidence="16 17">
    <name type="scientific">Murine adenovirus 2</name>
    <dbReference type="NCBI Taxonomy" id="931972"/>
    <lineage>
        <taxon>Viruses</taxon>
        <taxon>Varidnaviria</taxon>
        <taxon>Bamfordvirae</taxon>
        <taxon>Preplasmiviricota</taxon>
        <taxon>Polisuviricotina</taxon>
        <taxon>Pharingeaviricetes</taxon>
        <taxon>Rowavirales</taxon>
        <taxon>Adenoviridae</taxon>
        <taxon>Mastadenovirus</taxon>
        <taxon>Mastadenovirus muris</taxon>
        <taxon>Murine mastadenovirus B</taxon>
    </lineage>
</organism>
<keyword evidence="9" id="KW-1194">Viral DNA replication</keyword>
<keyword evidence="6 13" id="KW-0548">Nucleotidyltransferase</keyword>
<keyword evidence="17" id="KW-1185">Reference proteome</keyword>
<dbReference type="GO" id="GO:0006260">
    <property type="term" value="P:DNA replication"/>
    <property type="evidence" value="ECO:0007669"/>
    <property type="project" value="UniProtKB-KW"/>
</dbReference>
<evidence type="ECO:0000256" key="3">
    <source>
        <dbReference type="ARBA" id="ARBA00005755"/>
    </source>
</evidence>
<keyword evidence="4" id="KW-1048">Host nucleus</keyword>
<dbReference type="PIRSF" id="PIRSF000788">
    <property type="entry name" value="DPol_ADV"/>
    <property type="match status" value="1"/>
</dbReference>
<proteinExistence type="inferred from homology"/>
<dbReference type="EC" id="2.7.7.7" evidence="13"/>
<dbReference type="InterPro" id="IPR012337">
    <property type="entry name" value="RNaseH-like_sf"/>
</dbReference>
<keyword evidence="5 13" id="KW-0808">Transferase</keyword>
<feature type="region of interest" description="Disordered" evidence="14">
    <location>
        <begin position="402"/>
        <end position="424"/>
    </location>
</feature>
<dbReference type="Pfam" id="PF03175">
    <property type="entry name" value="DNA_pol_B_2"/>
    <property type="match status" value="1"/>
</dbReference>
<dbReference type="InterPro" id="IPR014382">
    <property type="entry name" value="DNA-dir_DNA_pol_B_adenovir"/>
</dbReference>
<feature type="region of interest" description="Disordered" evidence="14">
    <location>
        <begin position="1"/>
        <end position="73"/>
    </location>
</feature>
<evidence type="ECO:0000256" key="6">
    <source>
        <dbReference type="ARBA" id="ARBA00022695"/>
    </source>
</evidence>
<keyword evidence="8 13" id="KW-0239">DNA-directed DNA polymerase</keyword>
<protein>
    <recommendedName>
        <fullName evidence="13">DNA polymerase</fullName>
        <ecNumber evidence="13">2.7.7.7</ecNumber>
    </recommendedName>
</protein>
<comment type="catalytic activity">
    <reaction evidence="12 13">
        <text>DNA(n) + a 2'-deoxyribonucleoside 5'-triphosphate = DNA(n+1) + diphosphate</text>
        <dbReference type="Rhea" id="RHEA:22508"/>
        <dbReference type="Rhea" id="RHEA-COMP:17339"/>
        <dbReference type="Rhea" id="RHEA-COMP:17340"/>
        <dbReference type="ChEBI" id="CHEBI:33019"/>
        <dbReference type="ChEBI" id="CHEBI:61560"/>
        <dbReference type="ChEBI" id="CHEBI:173112"/>
        <dbReference type="EC" id="2.7.7.7"/>
    </reaction>
</comment>
<dbReference type="SMART" id="SM00486">
    <property type="entry name" value="POLBc"/>
    <property type="match status" value="1"/>
</dbReference>
<keyword evidence="7 13" id="KW-0235">DNA replication</keyword>
<evidence type="ECO:0000256" key="13">
    <source>
        <dbReference type="RuleBase" id="RU000442"/>
    </source>
</evidence>
<comment type="subunit">
    <text evidence="11">Heterodimer with the terminal protein; this heterodimer binds to bp 9 to 18 of the genome. Forms a complex with viral pTP, DBP and hosts NFIA and POU2F1/OCT1 for initiation of replication.</text>
</comment>
<comment type="subcellular location">
    <subcellularLocation>
        <location evidence="2">Host nucleus</location>
    </subcellularLocation>
</comment>
<keyword evidence="10 13" id="KW-0238">DNA-binding</keyword>
<evidence type="ECO:0000256" key="7">
    <source>
        <dbReference type="ARBA" id="ARBA00022705"/>
    </source>
</evidence>
<evidence type="ECO:0000256" key="14">
    <source>
        <dbReference type="SAM" id="MobiDB-lite"/>
    </source>
</evidence>
<dbReference type="GO" id="GO:0003887">
    <property type="term" value="F:DNA-directed DNA polymerase activity"/>
    <property type="evidence" value="ECO:0007669"/>
    <property type="project" value="UniProtKB-KW"/>
</dbReference>
<evidence type="ECO:0000256" key="2">
    <source>
        <dbReference type="ARBA" id="ARBA00004147"/>
    </source>
</evidence>
<dbReference type="GO" id="GO:0042025">
    <property type="term" value="C:host cell nucleus"/>
    <property type="evidence" value="ECO:0007669"/>
    <property type="project" value="UniProtKB-SubCell"/>
</dbReference>
<dbReference type="GO" id="GO:0039693">
    <property type="term" value="P:viral DNA genome replication"/>
    <property type="evidence" value="ECO:0007669"/>
    <property type="project" value="UniProtKB-KW"/>
</dbReference>
<dbReference type="GeneID" id="10100721"/>
<evidence type="ECO:0000256" key="11">
    <source>
        <dbReference type="ARBA" id="ARBA00046822"/>
    </source>
</evidence>
<dbReference type="SUPFAM" id="SSF53098">
    <property type="entry name" value="Ribonuclease H-like"/>
    <property type="match status" value="1"/>
</dbReference>
<dbReference type="GO" id="GO:0003677">
    <property type="term" value="F:DNA binding"/>
    <property type="evidence" value="ECO:0007669"/>
    <property type="project" value="UniProtKB-KW"/>
</dbReference>
<dbReference type="InterPro" id="IPR006172">
    <property type="entry name" value="DNA-dir_DNA_pol_B"/>
</dbReference>
<dbReference type="PRINTS" id="PR00106">
    <property type="entry name" value="DNAPOLB"/>
</dbReference>
<sequence>MDPSAGTRGDLGTPVHPGDPTTRHPGGPATNPGSPTLAAAPPTLGAAARSPSPTSGGGGTATKKMKAKKQKPQVLGWRAARYLAGRSDGATDRALRVAYHPEGLRPFRRLLELLHLDPDQHHLRLQELLTQQSQRPLRLDELVEVLGLEPWGGPVDLIRSHLSCISPPHPLLCPGAGAAPGLPSRPKLIFLLVSGKTSVHGLYLVRHQKPFVELLRCDDCGVVYRQCHVCNPHRASYYYHQIKPSKDWWEPVRFQPIGSPAGILRLFITYDIETYTWHGGRGKELLPYLLVFHLHGDDTLLQPVARLLATDPELGRDWTRYPEDALTYYRLDRTPHAIGNKFHQFRNQVQQCLAWCFWDRVRKQSPRLAAMEDEGHEFTADELQTNVDSYLRELNERRLRAKRRRRSDDDGLQDEEGEEGPEPTCLLEGRPHFWEVYVVGHNISGFDEIVMAAAVIDNRASVPAAFRVSRTFMPRQGKVLFNDIRYSLPNPRYRPRVSFEEWEQGIERVSDRRHQGLVFLVRDTYQLTHTSLRQAAAAYNLSVAKGHCPYEAVNDHFRLGTYESDDWGFPSLRYWASEQEHREAREEFLTRSPRPVRYDIEAEALRYCALDVQVTAELVQRLAESYSRFVTEHVGLDVRSNFNVFQRPTISSNSHAIFRQVWYRETQIRRPTFHHRLLAPSHQMYDYVRLSIRGGRCYPTFLGVLEEPIFVYDICGMYASALTHPFPVGFPLAGPRLQLAIERWRRRLRDRAAISYFDPELLPGILSIDADAPDPEQLDVLPPFSSRRGGRLCWTNEDLRGEVATTIDIVTLHNRGWKVRVLDDARSTIFPETACVARSYVTLNIQAKEQADREKNQTMRSIAKLLSNSLYGSFATKLDNRRALFAADFDGEYGDEDERGDVAVIGATFLVPDAMSEEILPQFRHTYYSPVQCSNVVRLPNGGLSYCYDGTLPPENADLPRPPPPFIPREHDPPVQQPEYQPMGFFQAEPDDITILTVQKQTDLVENKRYPTHLASFVLAWTRAFVSEWANFLYESDRGLRLERRLLKSVYGDTDSLFLTAEGRRWMEDRGRHRIKKNRLGGLVFDPEKPALTWLVECETVCSVCGADAYSPSTVFLAPKVYALREVICTADPSHRGRGKLRAKGHAASQLNYELLATCYQRHELEEDPEARFVTSRVALKRTLASLQANAIPFSVLETRLTRVLQPWKDRTLAPLTPDEPHLLVPYSNSQPNPRIVETQLMPNELANAPPTDQAMPMPPIPPTCSSILWPSDT</sequence>
<dbReference type="Proteomes" id="UP000136399">
    <property type="component" value="Segment"/>
</dbReference>
<reference evidence="16 17" key="1">
    <citation type="journal article" date="2011" name="Virus Res.">
        <title>Genomic and phylogenetic analyses of murine adenovirus 2.</title>
        <authorList>
            <person name="Hemmi S."/>
            <person name="Vidovszky M.Z."/>
            <person name="Ruminska J."/>
            <person name="Ramelli S."/>
            <person name="Decurtins W."/>
            <person name="Greber U.F."/>
            <person name="Harrach B."/>
        </authorList>
    </citation>
    <scope>NUCLEOTIDE SEQUENCE [LARGE SCALE GENOMIC DNA]</scope>
    <source>
        <strain evidence="16">K87</strain>
    </source>
</reference>
<evidence type="ECO:0000256" key="1">
    <source>
        <dbReference type="ARBA" id="ARBA00003123"/>
    </source>
</evidence>
<evidence type="ECO:0000256" key="4">
    <source>
        <dbReference type="ARBA" id="ARBA00022562"/>
    </source>
</evidence>